<name>A0ABW8ZYM8_9BURK</name>
<dbReference type="RefSeq" id="WP_408326092.1">
    <property type="nucleotide sequence ID" value="NZ_JAQQFH010000002.1"/>
</dbReference>
<reference evidence="2 3" key="1">
    <citation type="journal article" date="2024" name="Chem. Sci.">
        <title>Discovery of megapolipeptins by genome mining of a Burkholderiales bacteria collection.</title>
        <authorList>
            <person name="Paulo B.S."/>
            <person name="Recchia M.J.J."/>
            <person name="Lee S."/>
            <person name="Fergusson C.H."/>
            <person name="Romanowski S.B."/>
            <person name="Hernandez A."/>
            <person name="Krull N."/>
            <person name="Liu D.Y."/>
            <person name="Cavanagh H."/>
            <person name="Bos A."/>
            <person name="Gray C.A."/>
            <person name="Murphy B.T."/>
            <person name="Linington R.G."/>
            <person name="Eustaquio A.S."/>
        </authorList>
    </citation>
    <scope>NUCLEOTIDE SEQUENCE [LARGE SCALE GENOMIC DNA]</scope>
    <source>
        <strain evidence="2 3">RL16-012-BIC-B</strain>
    </source>
</reference>
<gene>
    <name evidence="2" type="ORF">PQR66_32305</name>
</gene>
<feature type="transmembrane region" description="Helical" evidence="1">
    <location>
        <begin position="86"/>
        <end position="103"/>
    </location>
</feature>
<feature type="transmembrane region" description="Helical" evidence="1">
    <location>
        <begin position="53"/>
        <end position="79"/>
    </location>
</feature>
<keyword evidence="3" id="KW-1185">Reference proteome</keyword>
<evidence type="ECO:0000256" key="1">
    <source>
        <dbReference type="SAM" id="Phobius"/>
    </source>
</evidence>
<keyword evidence="1" id="KW-0812">Transmembrane</keyword>
<dbReference type="Proteomes" id="UP001629249">
    <property type="component" value="Unassembled WGS sequence"/>
</dbReference>
<keyword evidence="1" id="KW-1133">Transmembrane helix</keyword>
<dbReference type="EMBL" id="JAQQFN010000030">
    <property type="protein sequence ID" value="MFL9887745.1"/>
    <property type="molecule type" value="Genomic_DNA"/>
</dbReference>
<evidence type="ECO:0000313" key="2">
    <source>
        <dbReference type="EMBL" id="MFL9887745.1"/>
    </source>
</evidence>
<comment type="caution">
    <text evidence="2">The sequence shown here is derived from an EMBL/GenBank/DDBJ whole genome shotgun (WGS) entry which is preliminary data.</text>
</comment>
<accession>A0ABW8ZYM8</accession>
<evidence type="ECO:0000313" key="3">
    <source>
        <dbReference type="Proteomes" id="UP001629249"/>
    </source>
</evidence>
<proteinExistence type="predicted"/>
<feature type="transmembrane region" description="Helical" evidence="1">
    <location>
        <begin position="12"/>
        <end position="33"/>
    </location>
</feature>
<sequence>MKSSDSRFFSWANVVYFVFGLPASCVLALWAAVETASVLQAGLKEHGGLYFVVTYLSLFILWPIWEIIFLILGTGAFMLLRRHPRILTLVTAALVVLAVIFIVG</sequence>
<organism evidence="2 3">
    <name type="scientific">Paraburkholderia agricolaris</name>
    <dbReference type="NCBI Taxonomy" id="2152888"/>
    <lineage>
        <taxon>Bacteria</taxon>
        <taxon>Pseudomonadati</taxon>
        <taxon>Pseudomonadota</taxon>
        <taxon>Betaproteobacteria</taxon>
        <taxon>Burkholderiales</taxon>
        <taxon>Burkholderiaceae</taxon>
        <taxon>Paraburkholderia</taxon>
    </lineage>
</organism>
<protein>
    <submittedName>
        <fullName evidence="2">Uncharacterized protein</fullName>
    </submittedName>
</protein>
<keyword evidence="1" id="KW-0472">Membrane</keyword>